<feature type="transmembrane region" description="Helical" evidence="1">
    <location>
        <begin position="119"/>
        <end position="141"/>
    </location>
</feature>
<name>A0ABT2IZE4_9FLAO</name>
<sequence length="236" mass="27110">MNKSLGIKVSGALAISAILIFSILMLKTISQYTGLDKNIGFLMFKQKVVDNPYWMAFFYIHIFSVTLCLLTGLTQFSNRFLTENRTLHRWIGRMYVYNILIINVPACFVLGLFSNGGIIGVTGFLLQDILWAYCTVNAVILVKKGNIASHKKYMILSYAVTTTAITFRVIKNLFYREDLYDYELFYGLNVWVSLLVNLSVALVIIKRFNDLPFKIEIHDKNKKGTEQQCRKKTNKN</sequence>
<gene>
    <name evidence="2" type="ORF">N0B48_19935</name>
</gene>
<keyword evidence="1" id="KW-1133">Transmembrane helix</keyword>
<keyword evidence="1" id="KW-0812">Transmembrane</keyword>
<keyword evidence="1" id="KW-0472">Membrane</keyword>
<comment type="caution">
    <text evidence="2">The sequence shown here is derived from an EMBL/GenBank/DDBJ whole genome shotgun (WGS) entry which is preliminary data.</text>
</comment>
<feature type="transmembrane region" description="Helical" evidence="1">
    <location>
        <begin position="53"/>
        <end position="73"/>
    </location>
</feature>
<proteinExistence type="predicted"/>
<dbReference type="InterPro" id="IPR018750">
    <property type="entry name" value="DUF2306_membrane"/>
</dbReference>
<dbReference type="RefSeq" id="WP_259840859.1">
    <property type="nucleotide sequence ID" value="NZ_JAOAMU010000007.1"/>
</dbReference>
<feature type="transmembrane region" description="Helical" evidence="1">
    <location>
        <begin position="94"/>
        <end position="113"/>
    </location>
</feature>
<evidence type="ECO:0000256" key="1">
    <source>
        <dbReference type="SAM" id="Phobius"/>
    </source>
</evidence>
<organism evidence="2 3">
    <name type="scientific">Chryseobacterium herbae</name>
    <dbReference type="NCBI Taxonomy" id="2976476"/>
    <lineage>
        <taxon>Bacteria</taxon>
        <taxon>Pseudomonadati</taxon>
        <taxon>Bacteroidota</taxon>
        <taxon>Flavobacteriia</taxon>
        <taxon>Flavobacteriales</taxon>
        <taxon>Weeksellaceae</taxon>
        <taxon>Chryseobacterium group</taxon>
        <taxon>Chryseobacterium</taxon>
    </lineage>
</organism>
<evidence type="ECO:0000313" key="3">
    <source>
        <dbReference type="Proteomes" id="UP001525566"/>
    </source>
</evidence>
<dbReference type="EMBL" id="JAOAMU010000007">
    <property type="protein sequence ID" value="MCT2564169.1"/>
    <property type="molecule type" value="Genomic_DNA"/>
</dbReference>
<evidence type="ECO:0000313" key="2">
    <source>
        <dbReference type="EMBL" id="MCT2564169.1"/>
    </source>
</evidence>
<feature type="transmembrane region" description="Helical" evidence="1">
    <location>
        <begin position="12"/>
        <end position="33"/>
    </location>
</feature>
<reference evidence="2 3" key="1">
    <citation type="submission" date="2022-09" db="EMBL/GenBank/DDBJ databases">
        <title>Chryseobacterium oleae sp.nov., isolated from the inter-root soil of Pyrola calliantha H. Andr. in Tibet.</title>
        <authorList>
            <person name="Li Z."/>
        </authorList>
    </citation>
    <scope>NUCLEOTIDE SEQUENCE [LARGE SCALE GENOMIC DNA]</scope>
    <source>
        <strain evidence="3">pc1-10</strain>
    </source>
</reference>
<protein>
    <submittedName>
        <fullName evidence="2">DUF2306 domain-containing protein</fullName>
    </submittedName>
</protein>
<dbReference type="Proteomes" id="UP001525566">
    <property type="component" value="Unassembled WGS sequence"/>
</dbReference>
<dbReference type="Pfam" id="PF10067">
    <property type="entry name" value="DUF2306"/>
    <property type="match status" value="1"/>
</dbReference>
<feature type="transmembrane region" description="Helical" evidence="1">
    <location>
        <begin position="153"/>
        <end position="170"/>
    </location>
</feature>
<feature type="transmembrane region" description="Helical" evidence="1">
    <location>
        <begin position="185"/>
        <end position="205"/>
    </location>
</feature>
<accession>A0ABT2IZE4</accession>
<keyword evidence="3" id="KW-1185">Reference proteome</keyword>